<reference evidence="3 4" key="1">
    <citation type="submission" date="2020-03" db="EMBL/GenBank/DDBJ databases">
        <title>Sequencing the genomes of 1000 actinobacteria strains.</title>
        <authorList>
            <person name="Klenk H.-P."/>
        </authorList>
    </citation>
    <scope>NUCLEOTIDE SEQUENCE [LARGE SCALE GENOMIC DNA]</scope>
    <source>
        <strain evidence="3 4">DSM 45685</strain>
    </source>
</reference>
<dbReference type="EMBL" id="JAAOYM010000001">
    <property type="protein sequence ID" value="NIJ10244.1"/>
    <property type="molecule type" value="Genomic_DNA"/>
</dbReference>
<accession>A0A7X5UM72</accession>
<dbReference type="AlphaFoldDB" id="A0A7X5UM72"/>
<dbReference type="PROSITE" id="PS51123">
    <property type="entry name" value="OMPA_2"/>
    <property type="match status" value="1"/>
</dbReference>
<proteinExistence type="predicted"/>
<organism evidence="3 4">
    <name type="scientific">Saccharomonospora amisosensis</name>
    <dbReference type="NCBI Taxonomy" id="1128677"/>
    <lineage>
        <taxon>Bacteria</taxon>
        <taxon>Bacillati</taxon>
        <taxon>Actinomycetota</taxon>
        <taxon>Actinomycetes</taxon>
        <taxon>Pseudonocardiales</taxon>
        <taxon>Pseudonocardiaceae</taxon>
        <taxon>Saccharomonospora</taxon>
    </lineage>
</organism>
<dbReference type="InterPro" id="IPR036737">
    <property type="entry name" value="OmpA-like_sf"/>
</dbReference>
<dbReference type="GO" id="GO:0016020">
    <property type="term" value="C:membrane"/>
    <property type="evidence" value="ECO:0007669"/>
    <property type="project" value="UniProtKB-UniRule"/>
</dbReference>
<dbReference type="PANTHER" id="PTHR30329:SF20">
    <property type="entry name" value="EXPORTED PROTEIN"/>
    <property type="match status" value="1"/>
</dbReference>
<evidence type="ECO:0000259" key="2">
    <source>
        <dbReference type="PROSITE" id="PS51123"/>
    </source>
</evidence>
<keyword evidence="4" id="KW-1185">Reference proteome</keyword>
<keyword evidence="1" id="KW-0472">Membrane</keyword>
<gene>
    <name evidence="3" type="ORF">FHU38_000588</name>
</gene>
<dbReference type="InterPro" id="IPR006665">
    <property type="entry name" value="OmpA-like"/>
</dbReference>
<dbReference type="Pfam" id="PF00691">
    <property type="entry name" value="OmpA"/>
    <property type="match status" value="1"/>
</dbReference>
<name>A0A7X5UM72_9PSEU</name>
<dbReference type="Proteomes" id="UP000545493">
    <property type="component" value="Unassembled WGS sequence"/>
</dbReference>
<dbReference type="SUPFAM" id="SSF103088">
    <property type="entry name" value="OmpA-like"/>
    <property type="match status" value="1"/>
</dbReference>
<evidence type="ECO:0000313" key="4">
    <source>
        <dbReference type="Proteomes" id="UP000545493"/>
    </source>
</evidence>
<dbReference type="RefSeq" id="WP_167166226.1">
    <property type="nucleotide sequence ID" value="NZ_JAAOYM010000001.1"/>
</dbReference>
<sequence>MSGDRGWLVLVPIALLVTGALALAVTWVSVDHIESDLAGRSAAALHSADVRGAEVTFDGRDATVREAPADQVGKAHEAVAGVVGVRTVEVFAADRDTRRDDARDRLQQRLDEVLARAPITFDPNSDVLTPQAERSVAAAAAFIDAARGDLRVEVAGHAAKVPGADPASAKELSNRRARAVADYLVGEGIAKERVWPIGYGDTRPAGGDPNLDRRVEITVR</sequence>
<dbReference type="PANTHER" id="PTHR30329">
    <property type="entry name" value="STATOR ELEMENT OF FLAGELLAR MOTOR COMPLEX"/>
    <property type="match status" value="1"/>
</dbReference>
<feature type="domain" description="OmpA-like" evidence="2">
    <location>
        <begin position="108"/>
        <end position="220"/>
    </location>
</feature>
<dbReference type="Gene3D" id="3.30.1330.60">
    <property type="entry name" value="OmpA-like domain"/>
    <property type="match status" value="1"/>
</dbReference>
<dbReference type="CDD" id="cd07185">
    <property type="entry name" value="OmpA_C-like"/>
    <property type="match status" value="1"/>
</dbReference>
<protein>
    <submittedName>
        <fullName evidence="3">Outer membrane protein OmpA-like peptidoglycan-associated protein</fullName>
    </submittedName>
</protein>
<dbReference type="InterPro" id="IPR050330">
    <property type="entry name" value="Bact_OuterMem_StrucFunc"/>
</dbReference>
<evidence type="ECO:0000256" key="1">
    <source>
        <dbReference type="PROSITE-ProRule" id="PRU00473"/>
    </source>
</evidence>
<evidence type="ECO:0000313" key="3">
    <source>
        <dbReference type="EMBL" id="NIJ10244.1"/>
    </source>
</evidence>
<comment type="caution">
    <text evidence="3">The sequence shown here is derived from an EMBL/GenBank/DDBJ whole genome shotgun (WGS) entry which is preliminary data.</text>
</comment>